<organism evidence="9 10">
    <name type="scientific">Acetitomaculum ruminis DSM 5522</name>
    <dbReference type="NCBI Taxonomy" id="1120918"/>
    <lineage>
        <taxon>Bacteria</taxon>
        <taxon>Bacillati</taxon>
        <taxon>Bacillota</taxon>
        <taxon>Clostridia</taxon>
        <taxon>Lachnospirales</taxon>
        <taxon>Lachnospiraceae</taxon>
        <taxon>Acetitomaculum</taxon>
    </lineage>
</organism>
<dbReference type="AlphaFoldDB" id="A0A1I1A6Q8"/>
<dbReference type="InterPro" id="IPR036938">
    <property type="entry name" value="PAP2/HPO_sf"/>
</dbReference>
<feature type="domain" description="Phosphatidic acid phosphatase type 2/haloperoxidase" evidence="8">
    <location>
        <begin position="52"/>
        <end position="162"/>
    </location>
</feature>
<dbReference type="GO" id="GO:0016787">
    <property type="term" value="F:hydrolase activity"/>
    <property type="evidence" value="ECO:0007669"/>
    <property type="project" value="UniProtKB-KW"/>
</dbReference>
<feature type="transmembrane region" description="Helical" evidence="7">
    <location>
        <begin position="147"/>
        <end position="165"/>
    </location>
</feature>
<dbReference type="Pfam" id="PF01569">
    <property type="entry name" value="PAP2"/>
    <property type="match status" value="1"/>
</dbReference>
<dbReference type="SMART" id="SM00014">
    <property type="entry name" value="acidPPc"/>
    <property type="match status" value="1"/>
</dbReference>
<proteinExistence type="predicted"/>
<sequence>MKLEFAILDALQTIHTPLLDSIMIFITKLGNGGMIMIAFTILLLIIPKTRKTGMVLLAALVLEALVTNLCLKPLVARIRPYEIKEGIKLLISAPVDYSFPSGHTAAGFALVSALFFEKKKIWIPVFLLAFIIAFSRLYLYVHYPSDVLCGAIIGIISGFFAKKIVEKIIKRRKNKEKSFKDKKAA</sequence>
<dbReference type="PANTHER" id="PTHR14969">
    <property type="entry name" value="SPHINGOSINE-1-PHOSPHATE PHOSPHOHYDROLASE"/>
    <property type="match status" value="1"/>
</dbReference>
<dbReference type="EMBL" id="FOJY01000022">
    <property type="protein sequence ID" value="SFB33641.1"/>
    <property type="molecule type" value="Genomic_DNA"/>
</dbReference>
<dbReference type="PANTHER" id="PTHR14969:SF62">
    <property type="entry name" value="DECAPRENYLPHOSPHORYL-5-PHOSPHORIBOSE PHOSPHATASE RV3807C-RELATED"/>
    <property type="match status" value="1"/>
</dbReference>
<dbReference type="RefSeq" id="WP_092874238.1">
    <property type="nucleotide sequence ID" value="NZ_FOJY01000022.1"/>
</dbReference>
<feature type="transmembrane region" description="Helical" evidence="7">
    <location>
        <begin position="53"/>
        <end position="75"/>
    </location>
</feature>
<evidence type="ECO:0000256" key="1">
    <source>
        <dbReference type="ARBA" id="ARBA00004651"/>
    </source>
</evidence>
<name>A0A1I1A6Q8_9FIRM</name>
<keyword evidence="3 7" id="KW-0812">Transmembrane</keyword>
<keyword evidence="6 7" id="KW-0472">Membrane</keyword>
<keyword evidence="4" id="KW-0378">Hydrolase</keyword>
<keyword evidence="2" id="KW-1003">Cell membrane</keyword>
<keyword evidence="5 7" id="KW-1133">Transmembrane helix</keyword>
<evidence type="ECO:0000256" key="3">
    <source>
        <dbReference type="ARBA" id="ARBA00022692"/>
    </source>
</evidence>
<evidence type="ECO:0000313" key="9">
    <source>
        <dbReference type="EMBL" id="SFB33641.1"/>
    </source>
</evidence>
<gene>
    <name evidence="9" type="ORF">SAMN05216249_1229</name>
</gene>
<feature type="transmembrane region" description="Helical" evidence="7">
    <location>
        <begin position="22"/>
        <end position="46"/>
    </location>
</feature>
<dbReference type="SUPFAM" id="SSF48317">
    <property type="entry name" value="Acid phosphatase/Vanadium-dependent haloperoxidase"/>
    <property type="match status" value="1"/>
</dbReference>
<evidence type="ECO:0000256" key="6">
    <source>
        <dbReference type="ARBA" id="ARBA00023136"/>
    </source>
</evidence>
<feature type="transmembrane region" description="Helical" evidence="7">
    <location>
        <begin position="121"/>
        <end position="141"/>
    </location>
</feature>
<dbReference type="InterPro" id="IPR000326">
    <property type="entry name" value="PAP2/HPO"/>
</dbReference>
<evidence type="ECO:0000256" key="7">
    <source>
        <dbReference type="SAM" id="Phobius"/>
    </source>
</evidence>
<protein>
    <submittedName>
        <fullName evidence="9">Undecaprenyl-diphosphatase</fullName>
    </submittedName>
</protein>
<evidence type="ECO:0000256" key="2">
    <source>
        <dbReference type="ARBA" id="ARBA00022475"/>
    </source>
</evidence>
<dbReference type="Gene3D" id="1.20.144.10">
    <property type="entry name" value="Phosphatidic acid phosphatase type 2/haloperoxidase"/>
    <property type="match status" value="2"/>
</dbReference>
<evidence type="ECO:0000259" key="8">
    <source>
        <dbReference type="SMART" id="SM00014"/>
    </source>
</evidence>
<evidence type="ECO:0000313" key="10">
    <source>
        <dbReference type="Proteomes" id="UP000198838"/>
    </source>
</evidence>
<dbReference type="Proteomes" id="UP000198838">
    <property type="component" value="Unassembled WGS sequence"/>
</dbReference>
<feature type="transmembrane region" description="Helical" evidence="7">
    <location>
        <begin position="95"/>
        <end position="116"/>
    </location>
</feature>
<keyword evidence="10" id="KW-1185">Reference proteome</keyword>
<dbReference type="GO" id="GO:0005886">
    <property type="term" value="C:plasma membrane"/>
    <property type="evidence" value="ECO:0007669"/>
    <property type="project" value="UniProtKB-SubCell"/>
</dbReference>
<dbReference type="OrthoDB" id="9789113at2"/>
<evidence type="ECO:0000256" key="4">
    <source>
        <dbReference type="ARBA" id="ARBA00022801"/>
    </source>
</evidence>
<comment type="subcellular location">
    <subcellularLocation>
        <location evidence="1">Cell membrane</location>
        <topology evidence="1">Multi-pass membrane protein</topology>
    </subcellularLocation>
</comment>
<accession>A0A1I1A6Q8</accession>
<reference evidence="9 10" key="1">
    <citation type="submission" date="2016-10" db="EMBL/GenBank/DDBJ databases">
        <authorList>
            <person name="de Groot N.N."/>
        </authorList>
    </citation>
    <scope>NUCLEOTIDE SEQUENCE [LARGE SCALE GENOMIC DNA]</scope>
    <source>
        <strain evidence="9 10">DSM 5522</strain>
    </source>
</reference>
<dbReference type="STRING" id="1120918.SAMN05216249_1229"/>
<evidence type="ECO:0000256" key="5">
    <source>
        <dbReference type="ARBA" id="ARBA00022989"/>
    </source>
</evidence>